<dbReference type="GO" id="GO:0016787">
    <property type="term" value="F:hydrolase activity"/>
    <property type="evidence" value="ECO:0007669"/>
    <property type="project" value="UniProtKB-KW"/>
</dbReference>
<dbReference type="PROSITE" id="PS51192">
    <property type="entry name" value="HELICASE_ATP_BIND_1"/>
    <property type="match status" value="1"/>
</dbReference>
<evidence type="ECO:0000259" key="2">
    <source>
        <dbReference type="PROSITE" id="PS51192"/>
    </source>
</evidence>
<comment type="caution">
    <text evidence="4">The sequence shown here is derived from an EMBL/GenBank/DDBJ whole genome shotgun (WGS) entry which is preliminary data.</text>
</comment>
<sequence>MSGGVEIPRNDWFRLSLKVTVGETEADLAPILTEIVLSLPPDVLAAEDLEDLVAEARFYPTLPDGRHFALDGGPIAPLIKAFQELTGLAGEMHLADAETAWRIAEALEGSGLPFAGREAVEGLVRRLRALTDPASVPVPPGLEARLRPYQHQGVGWLLALSEAGFGGVLADDMGLGKTLQALALLVARHLAPGGTGRPSLVVVPTSLVATWRREARRFAPGLRVLVLHGPDRGARFGEIPDNDVVLTTYPLLHRDHETLFAQPWDVAILDEAQAVKNPAAALAKHSRKVDARMRLALTGTPLENNLEELWAIFDWVNPGLLGTRSQFRESFRTPIETHGDVAANARLAQRTRPFLLQRTKETVAPDLPPRTEIVETVLLEGAQQGLYETIRVAMDKRVRDTLATKGLQASRITVLDALLKMRQAACDPALVKIPAARKVTRSAKRERLMDMLEPLVAEGRKVLVFSQFVEMLKLIEADIAARGWDYAMLTGRTRKRAEAIDRFQSGAVDLFLISLKAGGTGLTLTAADTVILYDPWWNPATERQAMDRAHRIGQTKPVFVYRLIADATVEAAIHDLQTRKQALADALFDEGQSGGFDMSEDDLLALFKPPASSAAP</sequence>
<evidence type="ECO:0000313" key="4">
    <source>
        <dbReference type="EMBL" id="MDF0603699.1"/>
    </source>
</evidence>
<dbReference type="SUPFAM" id="SSF52540">
    <property type="entry name" value="P-loop containing nucleoside triphosphate hydrolases"/>
    <property type="match status" value="2"/>
</dbReference>
<dbReference type="Pfam" id="PF00271">
    <property type="entry name" value="Helicase_C"/>
    <property type="match status" value="1"/>
</dbReference>
<keyword evidence="4" id="KW-0547">Nucleotide-binding</keyword>
<dbReference type="PROSITE" id="PS51194">
    <property type="entry name" value="HELICASE_CTER"/>
    <property type="match status" value="1"/>
</dbReference>
<dbReference type="PANTHER" id="PTHR10799">
    <property type="entry name" value="SNF2/RAD54 HELICASE FAMILY"/>
    <property type="match status" value="1"/>
</dbReference>
<proteinExistence type="predicted"/>
<keyword evidence="1" id="KW-0378">Hydrolase</keyword>
<gene>
    <name evidence="4" type="ORF">P1J78_23520</name>
</gene>
<protein>
    <submittedName>
        <fullName evidence="4">DEAD/DEAH box helicase</fullName>
    </submittedName>
</protein>
<dbReference type="SMART" id="SM00490">
    <property type="entry name" value="HELICc"/>
    <property type="match status" value="1"/>
</dbReference>
<keyword evidence="4" id="KW-0347">Helicase</keyword>
<dbReference type="RefSeq" id="WP_275569814.1">
    <property type="nucleotide sequence ID" value="NZ_JARGYC010000120.1"/>
</dbReference>
<dbReference type="EMBL" id="JARGYC010000120">
    <property type="protein sequence ID" value="MDF0603699.1"/>
    <property type="molecule type" value="Genomic_DNA"/>
</dbReference>
<dbReference type="AlphaFoldDB" id="A0AAE3TC86"/>
<dbReference type="InterPro" id="IPR038718">
    <property type="entry name" value="SNF2-like_sf"/>
</dbReference>
<dbReference type="Proteomes" id="UP001220964">
    <property type="component" value="Unassembled WGS sequence"/>
</dbReference>
<dbReference type="CDD" id="cd18012">
    <property type="entry name" value="DEXQc_arch_SWI2_SNF2"/>
    <property type="match status" value="1"/>
</dbReference>
<dbReference type="GO" id="GO:0004386">
    <property type="term" value="F:helicase activity"/>
    <property type="evidence" value="ECO:0007669"/>
    <property type="project" value="UniProtKB-KW"/>
</dbReference>
<dbReference type="InterPro" id="IPR000330">
    <property type="entry name" value="SNF2_N"/>
</dbReference>
<keyword evidence="5" id="KW-1185">Reference proteome</keyword>
<dbReference type="CDD" id="cd18793">
    <property type="entry name" value="SF2_C_SNF"/>
    <property type="match status" value="1"/>
</dbReference>
<evidence type="ECO:0000256" key="1">
    <source>
        <dbReference type="ARBA" id="ARBA00022801"/>
    </source>
</evidence>
<reference evidence="4" key="1">
    <citation type="submission" date="2023-03" db="EMBL/GenBank/DDBJ databases">
        <title>Multiphase analysis and comparison of six strains from genera Psychromarinibacter, Lutimaribacter, and Maritimibacter, including a novel species: Psychromarinibacter sediminicola sp. nov.</title>
        <authorList>
            <person name="Wang Y.-H."/>
            <person name="Ye M.-Q."/>
            <person name="Du Z.-J."/>
        </authorList>
    </citation>
    <scope>NUCLEOTIDE SEQUENCE</scope>
    <source>
        <strain evidence="4">C21-152</strain>
    </source>
</reference>
<dbReference type="Pfam" id="PF00176">
    <property type="entry name" value="SNF2-rel_dom"/>
    <property type="match status" value="1"/>
</dbReference>
<dbReference type="InterPro" id="IPR049730">
    <property type="entry name" value="SNF2/RAD54-like_C"/>
</dbReference>
<dbReference type="Gene3D" id="3.40.50.10810">
    <property type="entry name" value="Tandem AAA-ATPase domain"/>
    <property type="match status" value="1"/>
</dbReference>
<organism evidence="4 5">
    <name type="scientific">Psychromarinibacter sediminicola</name>
    <dbReference type="NCBI Taxonomy" id="3033385"/>
    <lineage>
        <taxon>Bacteria</taxon>
        <taxon>Pseudomonadati</taxon>
        <taxon>Pseudomonadota</taxon>
        <taxon>Alphaproteobacteria</taxon>
        <taxon>Rhodobacterales</taxon>
        <taxon>Paracoccaceae</taxon>
        <taxon>Psychromarinibacter</taxon>
    </lineage>
</organism>
<evidence type="ECO:0000259" key="3">
    <source>
        <dbReference type="PROSITE" id="PS51194"/>
    </source>
</evidence>
<dbReference type="Gene3D" id="3.40.50.300">
    <property type="entry name" value="P-loop containing nucleotide triphosphate hydrolases"/>
    <property type="match status" value="1"/>
</dbReference>
<dbReference type="InterPro" id="IPR001650">
    <property type="entry name" value="Helicase_C-like"/>
</dbReference>
<name>A0AAE3TC86_9RHOB</name>
<accession>A0AAE3TC86</accession>
<dbReference type="GO" id="GO:0005524">
    <property type="term" value="F:ATP binding"/>
    <property type="evidence" value="ECO:0007669"/>
    <property type="project" value="InterPro"/>
</dbReference>
<dbReference type="SMART" id="SM00487">
    <property type="entry name" value="DEXDc"/>
    <property type="match status" value="1"/>
</dbReference>
<dbReference type="InterPro" id="IPR014001">
    <property type="entry name" value="Helicase_ATP-bd"/>
</dbReference>
<keyword evidence="4" id="KW-0067">ATP-binding</keyword>
<feature type="domain" description="Helicase ATP-binding" evidence="2">
    <location>
        <begin position="158"/>
        <end position="319"/>
    </location>
</feature>
<feature type="domain" description="Helicase C-terminal" evidence="3">
    <location>
        <begin position="447"/>
        <end position="604"/>
    </location>
</feature>
<evidence type="ECO:0000313" key="5">
    <source>
        <dbReference type="Proteomes" id="UP001220964"/>
    </source>
</evidence>
<dbReference type="InterPro" id="IPR027417">
    <property type="entry name" value="P-loop_NTPase"/>
</dbReference>